<feature type="region of interest" description="Disordered" evidence="1">
    <location>
        <begin position="89"/>
        <end position="116"/>
    </location>
</feature>
<evidence type="ECO:0000313" key="2">
    <source>
        <dbReference type="EMBL" id="ORY60926.1"/>
    </source>
</evidence>
<name>A0A1Y2DP72_9PEZI</name>
<dbReference type="GeneID" id="63780431"/>
<evidence type="ECO:0000313" key="3">
    <source>
        <dbReference type="Proteomes" id="UP000193689"/>
    </source>
</evidence>
<dbReference type="RefSeq" id="XP_040713153.1">
    <property type="nucleotide sequence ID" value="XM_040864219.1"/>
</dbReference>
<dbReference type="InParanoid" id="A0A1Y2DP72"/>
<proteinExistence type="predicted"/>
<feature type="compositionally biased region" description="Polar residues" evidence="1">
    <location>
        <begin position="179"/>
        <end position="191"/>
    </location>
</feature>
<dbReference type="EMBL" id="MCFJ01000011">
    <property type="protein sequence ID" value="ORY60926.1"/>
    <property type="molecule type" value="Genomic_DNA"/>
</dbReference>
<feature type="compositionally biased region" description="Basic and acidic residues" evidence="1">
    <location>
        <begin position="96"/>
        <end position="116"/>
    </location>
</feature>
<feature type="region of interest" description="Disordered" evidence="1">
    <location>
        <begin position="132"/>
        <end position="191"/>
    </location>
</feature>
<accession>A0A1Y2DP72</accession>
<feature type="region of interest" description="Disordered" evidence="1">
    <location>
        <begin position="1"/>
        <end position="41"/>
    </location>
</feature>
<gene>
    <name evidence="2" type="ORF">BCR38DRAFT_487983</name>
</gene>
<protein>
    <submittedName>
        <fullName evidence="2">Uncharacterized protein</fullName>
    </submittedName>
</protein>
<sequence>MFGGMGALGTGMSSYNSSTNPPTRPRTPPSPRTQHVSWMDRKAREHWREDAWEIRRKHKRRRKKEVKKEVRRRCEEDLLEHRHKYALKAHLVMQKEPPEVRDAGRSPDHWEKHGRLDTSVPHRLGSMLRKSETRRFSETAMTPPGRPSTPFQKIMSPIPIIDSVPAPNEPLFRTEDTSRPATPTSESDAVA</sequence>
<dbReference type="AlphaFoldDB" id="A0A1Y2DP72"/>
<keyword evidence="3" id="KW-1185">Reference proteome</keyword>
<organism evidence="2 3">
    <name type="scientific">Pseudomassariella vexata</name>
    <dbReference type="NCBI Taxonomy" id="1141098"/>
    <lineage>
        <taxon>Eukaryota</taxon>
        <taxon>Fungi</taxon>
        <taxon>Dikarya</taxon>
        <taxon>Ascomycota</taxon>
        <taxon>Pezizomycotina</taxon>
        <taxon>Sordariomycetes</taxon>
        <taxon>Xylariomycetidae</taxon>
        <taxon>Amphisphaeriales</taxon>
        <taxon>Pseudomassariaceae</taxon>
        <taxon>Pseudomassariella</taxon>
    </lineage>
</organism>
<reference evidence="2 3" key="1">
    <citation type="submission" date="2016-07" db="EMBL/GenBank/DDBJ databases">
        <title>Pervasive Adenine N6-methylation of Active Genes in Fungi.</title>
        <authorList>
            <consortium name="DOE Joint Genome Institute"/>
            <person name="Mondo S.J."/>
            <person name="Dannebaum R.O."/>
            <person name="Kuo R.C."/>
            <person name="Labutti K."/>
            <person name="Haridas S."/>
            <person name="Kuo A."/>
            <person name="Salamov A."/>
            <person name="Ahrendt S.R."/>
            <person name="Lipzen A."/>
            <person name="Sullivan W."/>
            <person name="Andreopoulos W.B."/>
            <person name="Clum A."/>
            <person name="Lindquist E."/>
            <person name="Daum C."/>
            <person name="Ramamoorthy G.K."/>
            <person name="Gryganskyi A."/>
            <person name="Culley D."/>
            <person name="Magnuson J.K."/>
            <person name="James T.Y."/>
            <person name="O'Malley M.A."/>
            <person name="Stajich J.E."/>
            <person name="Spatafora J.W."/>
            <person name="Visel A."/>
            <person name="Grigoriev I.V."/>
        </authorList>
    </citation>
    <scope>NUCLEOTIDE SEQUENCE [LARGE SCALE GENOMIC DNA]</scope>
    <source>
        <strain evidence="2 3">CBS 129021</strain>
    </source>
</reference>
<dbReference type="Proteomes" id="UP000193689">
    <property type="component" value="Unassembled WGS sequence"/>
</dbReference>
<comment type="caution">
    <text evidence="2">The sequence shown here is derived from an EMBL/GenBank/DDBJ whole genome shotgun (WGS) entry which is preliminary data.</text>
</comment>
<evidence type="ECO:0000256" key="1">
    <source>
        <dbReference type="SAM" id="MobiDB-lite"/>
    </source>
</evidence>
<feature type="compositionally biased region" description="Pro residues" evidence="1">
    <location>
        <begin position="22"/>
        <end position="31"/>
    </location>
</feature>